<evidence type="ECO:0000256" key="3">
    <source>
        <dbReference type="ARBA" id="ARBA00016382"/>
    </source>
</evidence>
<dbReference type="PANTHER" id="PTHR34436">
    <property type="entry name" value="CENTROMERE PROTEIN M"/>
    <property type="match status" value="1"/>
</dbReference>
<gene>
    <name evidence="7" type="ORF">NDU88_005947</name>
</gene>
<dbReference type="Proteomes" id="UP001066276">
    <property type="component" value="Chromosome 4_1"/>
</dbReference>
<evidence type="ECO:0000256" key="6">
    <source>
        <dbReference type="ARBA" id="ARBA00023328"/>
    </source>
</evidence>
<dbReference type="PANTHER" id="PTHR34436:SF1">
    <property type="entry name" value="CENTROMERE PROTEIN M"/>
    <property type="match status" value="1"/>
</dbReference>
<dbReference type="GO" id="GO:0005634">
    <property type="term" value="C:nucleus"/>
    <property type="evidence" value="ECO:0007669"/>
    <property type="project" value="UniProtKB-SubCell"/>
</dbReference>
<dbReference type="Gene3D" id="3.40.50.300">
    <property type="entry name" value="P-loop containing nucleotide triphosphate hydrolases"/>
    <property type="match status" value="1"/>
</dbReference>
<keyword evidence="6" id="KW-0137">Centromere</keyword>
<comment type="subcellular location">
    <subcellularLocation>
        <location evidence="2">Chromosome</location>
        <location evidence="2">Centromere</location>
    </subcellularLocation>
    <subcellularLocation>
        <location evidence="1">Nucleus</location>
    </subcellularLocation>
</comment>
<dbReference type="Pfam" id="PF11111">
    <property type="entry name" value="CENP-M"/>
    <property type="match status" value="1"/>
</dbReference>
<evidence type="ECO:0000256" key="5">
    <source>
        <dbReference type="ARBA" id="ARBA00023242"/>
    </source>
</evidence>
<evidence type="ECO:0000256" key="2">
    <source>
        <dbReference type="ARBA" id="ARBA00004584"/>
    </source>
</evidence>
<sequence length="181" mass="19671">MATLRPFDKLPGLNEAVMLLVGTDAHLQELLVEAMLKEPKGFDLKIHLAKSLPLPSEGDHQRPRIDLVVFLVNLQSQLSFSTVESSLAHLDSSFFLGKVSFLVVGGGRVKHCTVEMSAVKALADAHLSTLLLTELESEASRINTAQQLLRMLKVCAGLVPGVSALYLGSVFKRPAPLFQNN</sequence>
<dbReference type="GO" id="GO:0000775">
    <property type="term" value="C:chromosome, centromeric region"/>
    <property type="evidence" value="ECO:0007669"/>
    <property type="project" value="UniProtKB-SubCell"/>
</dbReference>
<keyword evidence="8" id="KW-1185">Reference proteome</keyword>
<comment type="caution">
    <text evidence="7">The sequence shown here is derived from an EMBL/GenBank/DDBJ whole genome shotgun (WGS) entry which is preliminary data.</text>
</comment>
<dbReference type="InterPro" id="IPR027417">
    <property type="entry name" value="P-loop_NTPase"/>
</dbReference>
<protein>
    <recommendedName>
        <fullName evidence="3">Centromere protein M</fullName>
    </recommendedName>
</protein>
<dbReference type="EMBL" id="JANPWB010000007">
    <property type="protein sequence ID" value="KAJ1174124.1"/>
    <property type="molecule type" value="Genomic_DNA"/>
</dbReference>
<keyword evidence="4" id="KW-0158">Chromosome</keyword>
<evidence type="ECO:0000313" key="8">
    <source>
        <dbReference type="Proteomes" id="UP001066276"/>
    </source>
</evidence>
<proteinExistence type="predicted"/>
<name>A0AAV7TC42_PLEWA</name>
<keyword evidence="5" id="KW-0539">Nucleus</keyword>
<dbReference type="InterPro" id="IPR020987">
    <property type="entry name" value="Centromere_Cenp-M"/>
</dbReference>
<dbReference type="AlphaFoldDB" id="A0AAV7TC42"/>
<reference evidence="7" key="1">
    <citation type="journal article" date="2022" name="bioRxiv">
        <title>Sequencing and chromosome-scale assembly of the giantPleurodeles waltlgenome.</title>
        <authorList>
            <person name="Brown T."/>
            <person name="Elewa A."/>
            <person name="Iarovenko S."/>
            <person name="Subramanian E."/>
            <person name="Araus A.J."/>
            <person name="Petzold A."/>
            <person name="Susuki M."/>
            <person name="Suzuki K.-i.T."/>
            <person name="Hayashi T."/>
            <person name="Toyoda A."/>
            <person name="Oliveira C."/>
            <person name="Osipova E."/>
            <person name="Leigh N.D."/>
            <person name="Simon A."/>
            <person name="Yun M.H."/>
        </authorList>
    </citation>
    <scope>NUCLEOTIDE SEQUENCE</scope>
    <source>
        <strain evidence="7">20211129_DDA</strain>
        <tissue evidence="7">Liver</tissue>
    </source>
</reference>
<evidence type="ECO:0000256" key="4">
    <source>
        <dbReference type="ARBA" id="ARBA00022454"/>
    </source>
</evidence>
<evidence type="ECO:0000256" key="1">
    <source>
        <dbReference type="ARBA" id="ARBA00004123"/>
    </source>
</evidence>
<accession>A0AAV7TC42</accession>
<evidence type="ECO:0000313" key="7">
    <source>
        <dbReference type="EMBL" id="KAJ1174124.1"/>
    </source>
</evidence>
<organism evidence="7 8">
    <name type="scientific">Pleurodeles waltl</name>
    <name type="common">Iberian ribbed newt</name>
    <dbReference type="NCBI Taxonomy" id="8319"/>
    <lineage>
        <taxon>Eukaryota</taxon>
        <taxon>Metazoa</taxon>
        <taxon>Chordata</taxon>
        <taxon>Craniata</taxon>
        <taxon>Vertebrata</taxon>
        <taxon>Euteleostomi</taxon>
        <taxon>Amphibia</taxon>
        <taxon>Batrachia</taxon>
        <taxon>Caudata</taxon>
        <taxon>Salamandroidea</taxon>
        <taxon>Salamandridae</taxon>
        <taxon>Pleurodelinae</taxon>
        <taxon>Pleurodeles</taxon>
    </lineage>
</organism>